<dbReference type="Proteomes" id="UP000261540">
    <property type="component" value="Unplaced"/>
</dbReference>
<protein>
    <submittedName>
        <fullName evidence="2">Uncharacterized protein</fullName>
    </submittedName>
</protein>
<reference evidence="2" key="2">
    <citation type="submission" date="2025-09" db="UniProtKB">
        <authorList>
            <consortium name="Ensembl"/>
        </authorList>
    </citation>
    <scope>IDENTIFICATION</scope>
</reference>
<organism evidence="2 3">
    <name type="scientific">Paramormyrops kingsleyae</name>
    <dbReference type="NCBI Taxonomy" id="1676925"/>
    <lineage>
        <taxon>Eukaryota</taxon>
        <taxon>Metazoa</taxon>
        <taxon>Chordata</taxon>
        <taxon>Craniata</taxon>
        <taxon>Vertebrata</taxon>
        <taxon>Euteleostomi</taxon>
        <taxon>Actinopterygii</taxon>
        <taxon>Neopterygii</taxon>
        <taxon>Teleostei</taxon>
        <taxon>Osteoglossocephala</taxon>
        <taxon>Osteoglossomorpha</taxon>
        <taxon>Osteoglossiformes</taxon>
        <taxon>Mormyridae</taxon>
        <taxon>Paramormyrops</taxon>
    </lineage>
</organism>
<feature type="compositionally biased region" description="Basic and acidic residues" evidence="1">
    <location>
        <begin position="92"/>
        <end position="116"/>
    </location>
</feature>
<dbReference type="Pfam" id="PF02188">
    <property type="entry name" value="GoLoco"/>
    <property type="match status" value="1"/>
</dbReference>
<dbReference type="InterPro" id="IPR011990">
    <property type="entry name" value="TPR-like_helical_dom_sf"/>
</dbReference>
<feature type="compositionally biased region" description="Basic residues" evidence="1">
    <location>
        <begin position="117"/>
        <end position="126"/>
    </location>
</feature>
<evidence type="ECO:0000313" key="2">
    <source>
        <dbReference type="Ensembl" id="ENSPKIP00000036183.1"/>
    </source>
</evidence>
<feature type="compositionally biased region" description="Basic and acidic residues" evidence="1">
    <location>
        <begin position="64"/>
        <end position="85"/>
    </location>
</feature>
<keyword evidence="3" id="KW-1185">Reference proteome</keyword>
<proteinExistence type="predicted"/>
<evidence type="ECO:0000313" key="3">
    <source>
        <dbReference type="Proteomes" id="UP000261540"/>
    </source>
</evidence>
<dbReference type="GO" id="GO:0030695">
    <property type="term" value="F:GTPase regulator activity"/>
    <property type="evidence" value="ECO:0007669"/>
    <property type="project" value="InterPro"/>
</dbReference>
<sequence>ISDSMEQDQFFSLLSHVQSGHMDDQRCRASMGPALQHRMSSGNDEDGQVQMLAGEKLNRLVSMVREKREEETRGNEDVGEEKEGTVGEDAEGGGREDERKKGGKRTDRGKEKGEKGNRKKGGKGWK</sequence>
<dbReference type="SMART" id="SM00390">
    <property type="entry name" value="GoLoco"/>
    <property type="match status" value="1"/>
</dbReference>
<dbReference type="Ensembl" id="ENSPKIT00000017124.1">
    <property type="protein sequence ID" value="ENSPKIP00000036183.1"/>
    <property type="gene ID" value="ENSPKIG00000014843.1"/>
</dbReference>
<dbReference type="PROSITE" id="PS50877">
    <property type="entry name" value="GOLOCO"/>
    <property type="match status" value="1"/>
</dbReference>
<name>A0A3B3T117_9TELE</name>
<dbReference type="InterPro" id="IPR003109">
    <property type="entry name" value="GoLoco_motif"/>
</dbReference>
<evidence type="ECO:0000256" key="1">
    <source>
        <dbReference type="SAM" id="MobiDB-lite"/>
    </source>
</evidence>
<accession>A0A3B3T117</accession>
<reference evidence="2" key="1">
    <citation type="submission" date="2025-08" db="UniProtKB">
        <authorList>
            <consortium name="Ensembl"/>
        </authorList>
    </citation>
    <scope>IDENTIFICATION</scope>
</reference>
<feature type="region of interest" description="Disordered" evidence="1">
    <location>
        <begin position="62"/>
        <end position="126"/>
    </location>
</feature>
<dbReference type="AlphaFoldDB" id="A0A3B3T117"/>
<dbReference type="Gene3D" id="1.25.40.10">
    <property type="entry name" value="Tetratricopeptide repeat domain"/>
    <property type="match status" value="1"/>
</dbReference>